<dbReference type="GO" id="GO:0004586">
    <property type="term" value="F:ornithine decarboxylase activity"/>
    <property type="evidence" value="ECO:0007669"/>
    <property type="project" value="UniProtKB-EC"/>
</dbReference>
<feature type="compositionally biased region" description="Polar residues" evidence="10">
    <location>
        <begin position="57"/>
        <end position="78"/>
    </location>
</feature>
<evidence type="ECO:0000256" key="4">
    <source>
        <dbReference type="ARBA" id="ARBA00023239"/>
    </source>
</evidence>
<comment type="similarity">
    <text evidence="2">Belongs to the Orn/Lys/Arg decarboxylase class-II family.</text>
</comment>
<comment type="caution">
    <text evidence="12">The sequence shown here is derived from an EMBL/GenBank/DDBJ whole genome shotgun (WGS) entry which is preliminary data.</text>
</comment>
<dbReference type="GO" id="GO:0033387">
    <property type="term" value="P:putrescine biosynthetic process from arginine, via ornithine"/>
    <property type="evidence" value="ECO:0007669"/>
    <property type="project" value="TreeGrafter"/>
</dbReference>
<dbReference type="SUPFAM" id="SSF51419">
    <property type="entry name" value="PLP-binding barrel"/>
    <property type="match status" value="1"/>
</dbReference>
<dbReference type="InterPro" id="IPR022644">
    <property type="entry name" value="De-COase2_N"/>
</dbReference>
<evidence type="ECO:0000313" key="13">
    <source>
        <dbReference type="Proteomes" id="UP001176517"/>
    </source>
</evidence>
<protein>
    <recommendedName>
        <fullName evidence="6">ornithine decarboxylase</fullName>
        <ecNumber evidence="6">4.1.1.17</ecNumber>
    </recommendedName>
</protein>
<dbReference type="InterPro" id="IPR000183">
    <property type="entry name" value="Orn/DAP/Arg_de-COase"/>
</dbReference>
<gene>
    <name evidence="12" type="primary">SPE1</name>
    <name evidence="12" type="ORF">OC846_000661</name>
</gene>
<dbReference type="CDD" id="cd00622">
    <property type="entry name" value="PLPDE_III_ODC"/>
    <property type="match status" value="1"/>
</dbReference>
<dbReference type="Gene3D" id="3.20.20.10">
    <property type="entry name" value="Alanine racemase"/>
    <property type="match status" value="1"/>
</dbReference>
<evidence type="ECO:0000256" key="3">
    <source>
        <dbReference type="ARBA" id="ARBA00022898"/>
    </source>
</evidence>
<keyword evidence="4 12" id="KW-0456">Lyase</keyword>
<feature type="compositionally biased region" description="Polar residues" evidence="10">
    <location>
        <begin position="106"/>
        <end position="120"/>
    </location>
</feature>
<evidence type="ECO:0000256" key="1">
    <source>
        <dbReference type="ARBA" id="ARBA00001933"/>
    </source>
</evidence>
<comment type="pathway">
    <text evidence="5">Amine and polyamine biosynthesis; putrescine biosynthesis via L-ornithine pathway; putrescine from L-ornithine: step 1/1.</text>
</comment>
<dbReference type="InterPro" id="IPR022653">
    <property type="entry name" value="De-COase2_pyr-phos_BS"/>
</dbReference>
<dbReference type="PRINTS" id="PR01179">
    <property type="entry name" value="ODADCRBXLASE"/>
</dbReference>
<dbReference type="Gene3D" id="2.40.37.10">
    <property type="entry name" value="Lyase, Ornithine Decarboxylase, Chain A, domain 1"/>
    <property type="match status" value="1"/>
</dbReference>
<dbReference type="SUPFAM" id="SSF50621">
    <property type="entry name" value="Alanine racemase C-terminal domain-like"/>
    <property type="match status" value="1"/>
</dbReference>
<evidence type="ECO:0000256" key="8">
    <source>
        <dbReference type="ARBA" id="ARBA00049127"/>
    </source>
</evidence>
<feature type="region of interest" description="Disordered" evidence="10">
    <location>
        <begin position="557"/>
        <end position="576"/>
    </location>
</feature>
<feature type="compositionally biased region" description="Acidic residues" evidence="10">
    <location>
        <begin position="471"/>
        <end position="488"/>
    </location>
</feature>
<accession>A0AAN6GU61</accession>
<sequence length="668" mass="71671">MLTLFPTHALQLSLVPAGHQANRASKLMENPQLTIHLPPTAPPSPIPSSRNDELLFSSKNLNNNPQSASAFRGSSQLESAEKTALTGPAPMLPKHQHERPHISAHHLSQSSNASTDSSKTAVTGFPPTFLGLSGANTPSEDLARGVAGAATAAVFPSSKLEEEDGAVYLADGHSPIFTGSVTSQLRKVLDNIDVDLCEVNGENAFFIANLSEVYRQHIRWVKALPRVTPFYAVKCNPDPYVLRLLSALGCGFDCASNGEIQSVLDLGVSPTRIIYANPCKAASFVRQARLQQVSLTTFDNTDELTKMKRFHPDCKLVVRILTDDSKSVCQLGLKFGAPLDSVPRLLAKARALDLDVVGVSFHVGSGCYDAGAFADAISRARRAFDMGAEAGYEFSLLDVGGGYAHDNFDQIAGVLGEAIDEQFPDSEFGPSNAARRRPLNIIAEPGRYYVQRAFVLATNIIARRDGRRSAEEEEEEEGMEQETDEQVEDAPMGGAGAEAEAEAKTDDKPKVMYYQNDGVYASFNCILFDHAVVHPRVLTLQRQFVYDESLPAPGVPSALPCPLPPPPDKGDDAGAAAADPLELQPCSVWGPTCDSIDCVKELAYLPQGLEVGDWLVYSDMGGYTLCAASSFNGLRPSEVRYTFGGEDEVGAKEVQLLLTGVAAAAAAS</sequence>
<dbReference type="InterPro" id="IPR002433">
    <property type="entry name" value="Orn_de-COase"/>
</dbReference>
<dbReference type="PANTHER" id="PTHR11482">
    <property type="entry name" value="ARGININE/DIAMINOPIMELATE/ORNITHINE DECARBOXYLASE"/>
    <property type="match status" value="1"/>
</dbReference>
<feature type="compositionally biased region" description="Basic residues" evidence="10">
    <location>
        <begin position="94"/>
        <end position="104"/>
    </location>
</feature>
<evidence type="ECO:0000259" key="11">
    <source>
        <dbReference type="Pfam" id="PF02784"/>
    </source>
</evidence>
<dbReference type="GO" id="GO:0005737">
    <property type="term" value="C:cytoplasm"/>
    <property type="evidence" value="ECO:0007669"/>
    <property type="project" value="TreeGrafter"/>
</dbReference>
<evidence type="ECO:0000256" key="2">
    <source>
        <dbReference type="ARBA" id="ARBA00008872"/>
    </source>
</evidence>
<dbReference type="AlphaFoldDB" id="A0AAN6GU61"/>
<dbReference type="Pfam" id="PF02784">
    <property type="entry name" value="Orn_Arg_deC_N"/>
    <property type="match status" value="1"/>
</dbReference>
<comment type="catalytic activity">
    <reaction evidence="8">
        <text>L-ornithine + H(+) = putrescine + CO2</text>
        <dbReference type="Rhea" id="RHEA:22964"/>
        <dbReference type="ChEBI" id="CHEBI:15378"/>
        <dbReference type="ChEBI" id="CHEBI:16526"/>
        <dbReference type="ChEBI" id="CHEBI:46911"/>
        <dbReference type="ChEBI" id="CHEBI:326268"/>
        <dbReference type="EC" id="4.1.1.17"/>
    </reaction>
</comment>
<feature type="region of interest" description="Disordered" evidence="10">
    <location>
        <begin position="36"/>
        <end position="120"/>
    </location>
</feature>
<feature type="active site" description="Proton donor" evidence="9">
    <location>
        <position position="593"/>
    </location>
</feature>
<dbReference type="PANTHER" id="PTHR11482:SF6">
    <property type="entry name" value="ORNITHINE DECARBOXYLASE 1-RELATED"/>
    <property type="match status" value="1"/>
</dbReference>
<feature type="domain" description="Orn/DAP/Arg decarboxylase 2 N-terminal" evidence="11">
    <location>
        <begin position="211"/>
        <end position="450"/>
    </location>
</feature>
<keyword evidence="13" id="KW-1185">Reference proteome</keyword>
<dbReference type="EMBL" id="JAPDMZ010000007">
    <property type="protein sequence ID" value="KAK0557211.1"/>
    <property type="molecule type" value="Genomic_DNA"/>
</dbReference>
<organism evidence="12 13">
    <name type="scientific">Tilletia horrida</name>
    <dbReference type="NCBI Taxonomy" id="155126"/>
    <lineage>
        <taxon>Eukaryota</taxon>
        <taxon>Fungi</taxon>
        <taxon>Dikarya</taxon>
        <taxon>Basidiomycota</taxon>
        <taxon>Ustilaginomycotina</taxon>
        <taxon>Exobasidiomycetes</taxon>
        <taxon>Tilletiales</taxon>
        <taxon>Tilletiaceae</taxon>
        <taxon>Tilletia</taxon>
    </lineage>
</organism>
<dbReference type="EC" id="4.1.1.17" evidence="6"/>
<comment type="subunit">
    <text evidence="7">Homodimer. Only the dimer is catalytically active, as the active sites are constructed of residues from both monomers.</text>
</comment>
<dbReference type="FunFam" id="3.20.20.10:FF:000005">
    <property type="entry name" value="Ornithine decarboxylase"/>
    <property type="match status" value="1"/>
</dbReference>
<evidence type="ECO:0000256" key="5">
    <source>
        <dbReference type="ARBA" id="ARBA00034115"/>
    </source>
</evidence>
<keyword evidence="3 9" id="KW-0663">Pyridoxal phosphate</keyword>
<reference evidence="12" key="1">
    <citation type="journal article" date="2023" name="PhytoFront">
        <title>Draft Genome Resources of Seven Strains of Tilletia horrida, Causal Agent of Kernel Smut of Rice.</title>
        <authorList>
            <person name="Khanal S."/>
            <person name="Antony Babu S."/>
            <person name="Zhou X.G."/>
        </authorList>
    </citation>
    <scope>NUCLEOTIDE SEQUENCE</scope>
    <source>
        <strain evidence="12">TX6</strain>
    </source>
</reference>
<evidence type="ECO:0000313" key="12">
    <source>
        <dbReference type="EMBL" id="KAK0557211.1"/>
    </source>
</evidence>
<dbReference type="InterPro" id="IPR009006">
    <property type="entry name" value="Ala_racemase/Decarboxylase_C"/>
</dbReference>
<dbReference type="InterPro" id="IPR029066">
    <property type="entry name" value="PLP-binding_barrel"/>
</dbReference>
<name>A0AAN6GU61_9BASI</name>
<feature type="modified residue" description="N6-(pyridoxal phosphate)lysine" evidence="9">
    <location>
        <position position="234"/>
    </location>
</feature>
<evidence type="ECO:0000256" key="10">
    <source>
        <dbReference type="SAM" id="MobiDB-lite"/>
    </source>
</evidence>
<dbReference type="Proteomes" id="UP001176517">
    <property type="component" value="Unassembled WGS sequence"/>
</dbReference>
<evidence type="ECO:0000256" key="6">
    <source>
        <dbReference type="ARBA" id="ARBA00034138"/>
    </source>
</evidence>
<dbReference type="PRINTS" id="PR01182">
    <property type="entry name" value="ORNDCRBXLASE"/>
</dbReference>
<proteinExistence type="inferred from homology"/>
<dbReference type="PROSITE" id="PS00878">
    <property type="entry name" value="ODR_DC_2_1"/>
    <property type="match status" value="1"/>
</dbReference>
<comment type="cofactor">
    <cofactor evidence="1 9">
        <name>pyridoxal 5'-phosphate</name>
        <dbReference type="ChEBI" id="CHEBI:597326"/>
    </cofactor>
</comment>
<evidence type="ECO:0000256" key="7">
    <source>
        <dbReference type="ARBA" id="ARBA00046672"/>
    </source>
</evidence>
<evidence type="ECO:0000256" key="9">
    <source>
        <dbReference type="PIRSR" id="PIRSR600183-50"/>
    </source>
</evidence>
<feature type="region of interest" description="Disordered" evidence="10">
    <location>
        <begin position="465"/>
        <end position="504"/>
    </location>
</feature>